<evidence type="ECO:0000256" key="1">
    <source>
        <dbReference type="SAM" id="Phobius"/>
    </source>
</evidence>
<evidence type="ECO:0000313" key="2">
    <source>
        <dbReference type="EMBL" id="VDK29018.1"/>
    </source>
</evidence>
<feature type="transmembrane region" description="Helical" evidence="1">
    <location>
        <begin position="43"/>
        <end position="63"/>
    </location>
</feature>
<proteinExistence type="predicted"/>
<feature type="transmembrane region" description="Helical" evidence="1">
    <location>
        <begin position="75"/>
        <end position="96"/>
    </location>
</feature>
<gene>
    <name evidence="2" type="ORF">ASIM_LOCUS7359</name>
</gene>
<sequence length="99" mass="11071">MVTNDHITAMMLEMADDDDHLHQSIAAELIVQTVSKHERATTILKVIMLVSIAFFLRSILFTTETLWSCVVARKLIAIIIDMIIDMICICKCTFAGDSA</sequence>
<keyword evidence="1" id="KW-1133">Transmembrane helix</keyword>
<keyword evidence="1" id="KW-0812">Transmembrane</keyword>
<reference evidence="2 3" key="1">
    <citation type="submission" date="2018-11" db="EMBL/GenBank/DDBJ databases">
        <authorList>
            <consortium name="Pathogen Informatics"/>
        </authorList>
    </citation>
    <scope>NUCLEOTIDE SEQUENCE [LARGE SCALE GENOMIC DNA]</scope>
</reference>
<accession>A0A3P6QDY0</accession>
<dbReference type="InterPro" id="IPR011989">
    <property type="entry name" value="ARM-like"/>
</dbReference>
<keyword evidence="1" id="KW-0472">Membrane</keyword>
<protein>
    <submittedName>
        <fullName evidence="2">Uncharacterized protein</fullName>
    </submittedName>
</protein>
<dbReference type="OrthoDB" id="199930at2759"/>
<dbReference type="EMBL" id="UYRR01017647">
    <property type="protein sequence ID" value="VDK29018.1"/>
    <property type="molecule type" value="Genomic_DNA"/>
</dbReference>
<name>A0A3P6QDY0_ANISI</name>
<organism evidence="2 3">
    <name type="scientific">Anisakis simplex</name>
    <name type="common">Herring worm</name>
    <dbReference type="NCBI Taxonomy" id="6269"/>
    <lineage>
        <taxon>Eukaryota</taxon>
        <taxon>Metazoa</taxon>
        <taxon>Ecdysozoa</taxon>
        <taxon>Nematoda</taxon>
        <taxon>Chromadorea</taxon>
        <taxon>Rhabditida</taxon>
        <taxon>Spirurina</taxon>
        <taxon>Ascaridomorpha</taxon>
        <taxon>Ascaridoidea</taxon>
        <taxon>Anisakidae</taxon>
        <taxon>Anisakis</taxon>
        <taxon>Anisakis simplex complex</taxon>
    </lineage>
</organism>
<evidence type="ECO:0000313" key="3">
    <source>
        <dbReference type="Proteomes" id="UP000267096"/>
    </source>
</evidence>
<dbReference type="Gene3D" id="1.25.10.10">
    <property type="entry name" value="Leucine-rich Repeat Variant"/>
    <property type="match status" value="1"/>
</dbReference>
<dbReference type="AlphaFoldDB" id="A0A3P6QDY0"/>
<dbReference type="Proteomes" id="UP000267096">
    <property type="component" value="Unassembled WGS sequence"/>
</dbReference>
<keyword evidence="3" id="KW-1185">Reference proteome</keyword>